<dbReference type="Proteomes" id="UP000605992">
    <property type="component" value="Unassembled WGS sequence"/>
</dbReference>
<feature type="domain" description="Major facilitator superfamily (MFS) profile" evidence="6">
    <location>
        <begin position="1"/>
        <end position="379"/>
    </location>
</feature>
<protein>
    <submittedName>
        <fullName evidence="7">MFS transporter</fullName>
    </submittedName>
</protein>
<feature type="transmembrane region" description="Helical" evidence="5">
    <location>
        <begin position="157"/>
        <end position="176"/>
    </location>
</feature>
<keyword evidence="3 5" id="KW-1133">Transmembrane helix</keyword>
<dbReference type="InterPro" id="IPR011701">
    <property type="entry name" value="MFS"/>
</dbReference>
<feature type="transmembrane region" description="Helical" evidence="5">
    <location>
        <begin position="197"/>
        <end position="224"/>
    </location>
</feature>
<dbReference type="GO" id="GO:0005886">
    <property type="term" value="C:plasma membrane"/>
    <property type="evidence" value="ECO:0007669"/>
    <property type="project" value="UniProtKB-SubCell"/>
</dbReference>
<organism evidence="7 8">
    <name type="scientific">Planotetraspora thailandica</name>
    <dbReference type="NCBI Taxonomy" id="487172"/>
    <lineage>
        <taxon>Bacteria</taxon>
        <taxon>Bacillati</taxon>
        <taxon>Actinomycetota</taxon>
        <taxon>Actinomycetes</taxon>
        <taxon>Streptosporangiales</taxon>
        <taxon>Streptosporangiaceae</taxon>
        <taxon>Planotetraspora</taxon>
    </lineage>
</organism>
<feature type="transmembrane region" description="Helical" evidence="5">
    <location>
        <begin position="30"/>
        <end position="54"/>
    </location>
</feature>
<comment type="caution">
    <text evidence="7">The sequence shown here is derived from an EMBL/GenBank/DDBJ whole genome shotgun (WGS) entry which is preliminary data.</text>
</comment>
<dbReference type="Gene3D" id="1.20.1250.20">
    <property type="entry name" value="MFS general substrate transporter like domains"/>
    <property type="match status" value="2"/>
</dbReference>
<keyword evidence="2 5" id="KW-0812">Transmembrane</keyword>
<dbReference type="InterPro" id="IPR020846">
    <property type="entry name" value="MFS_dom"/>
</dbReference>
<dbReference type="InterPro" id="IPR036259">
    <property type="entry name" value="MFS_trans_sf"/>
</dbReference>
<evidence type="ECO:0000256" key="4">
    <source>
        <dbReference type="ARBA" id="ARBA00023136"/>
    </source>
</evidence>
<dbReference type="PANTHER" id="PTHR23527">
    <property type="entry name" value="BLL3282 PROTEIN"/>
    <property type="match status" value="1"/>
</dbReference>
<evidence type="ECO:0000256" key="3">
    <source>
        <dbReference type="ARBA" id="ARBA00022989"/>
    </source>
</evidence>
<evidence type="ECO:0000313" key="8">
    <source>
        <dbReference type="Proteomes" id="UP000605992"/>
    </source>
</evidence>
<gene>
    <name evidence="7" type="ORF">Pth03_45590</name>
</gene>
<dbReference type="InterPro" id="IPR052952">
    <property type="entry name" value="MFS-Transporter"/>
</dbReference>
<evidence type="ECO:0000256" key="5">
    <source>
        <dbReference type="SAM" id="Phobius"/>
    </source>
</evidence>
<proteinExistence type="predicted"/>
<evidence type="ECO:0000256" key="2">
    <source>
        <dbReference type="ARBA" id="ARBA00022692"/>
    </source>
</evidence>
<keyword evidence="8" id="KW-1185">Reference proteome</keyword>
<evidence type="ECO:0000313" key="7">
    <source>
        <dbReference type="EMBL" id="GII56170.1"/>
    </source>
</evidence>
<dbReference type="SUPFAM" id="SSF103473">
    <property type="entry name" value="MFS general substrate transporter"/>
    <property type="match status" value="1"/>
</dbReference>
<dbReference type="PROSITE" id="PS50850">
    <property type="entry name" value="MFS"/>
    <property type="match status" value="1"/>
</dbReference>
<dbReference type="Pfam" id="PF07690">
    <property type="entry name" value="MFS_1"/>
    <property type="match status" value="1"/>
</dbReference>
<dbReference type="EMBL" id="BOOR01000034">
    <property type="protein sequence ID" value="GII56170.1"/>
    <property type="molecule type" value="Genomic_DNA"/>
</dbReference>
<accession>A0A8J3V4Y2</accession>
<feature type="transmembrane region" description="Helical" evidence="5">
    <location>
        <begin position="343"/>
        <end position="370"/>
    </location>
</feature>
<sequence>MLGLGVAAQGAGCVFMYGLPFLLPTLESDYGLSLAQAGVIVGAPSAGMLFTLIAWGWAADKYGERLTMTGGLALATAFLGLAAFSPHPAVLAVALALAGASGASANASSGRVVLGWFPREKRGVAMGWRQTAQPLGVALAGVIAPFALHLGGLRGALLAMTAICLVTTVCVGVFVVDPPRPAAVPGERTASPYRDPVLWRVHAASMLLVVPQFATAAFALTFLVSERHWDAGTASQVIAAAQLAGAGGRLLCGRWSDWAGSRVGPMRQLAVINGVAMLALAAGAQTGNALGSALLIAALVISMSGNGLAFTAVSELAGPAWAGRAMGGQNTAQNLVAAGTPPVLGALITGTGFGTAFALAGALALAASAATPGRSGLRRTELEAELG</sequence>
<dbReference type="AlphaFoldDB" id="A0A8J3V4Y2"/>
<feature type="transmembrane region" description="Helical" evidence="5">
    <location>
        <begin position="135"/>
        <end position="151"/>
    </location>
</feature>
<name>A0A8J3V4Y2_9ACTN</name>
<comment type="subcellular location">
    <subcellularLocation>
        <location evidence="1">Cell membrane</location>
        <topology evidence="1">Multi-pass membrane protein</topology>
    </subcellularLocation>
</comment>
<dbReference type="PANTHER" id="PTHR23527:SF1">
    <property type="entry name" value="BLL3282 PROTEIN"/>
    <property type="match status" value="1"/>
</dbReference>
<evidence type="ECO:0000256" key="1">
    <source>
        <dbReference type="ARBA" id="ARBA00004651"/>
    </source>
</evidence>
<dbReference type="GO" id="GO:0022857">
    <property type="term" value="F:transmembrane transporter activity"/>
    <property type="evidence" value="ECO:0007669"/>
    <property type="project" value="InterPro"/>
</dbReference>
<keyword evidence="4 5" id="KW-0472">Membrane</keyword>
<reference evidence="7" key="1">
    <citation type="submission" date="2021-01" db="EMBL/GenBank/DDBJ databases">
        <title>Whole genome shotgun sequence of Planotetraspora thailandica NBRC 104271.</title>
        <authorList>
            <person name="Komaki H."/>
            <person name="Tamura T."/>
        </authorList>
    </citation>
    <scope>NUCLEOTIDE SEQUENCE</scope>
    <source>
        <strain evidence="7">NBRC 104271</strain>
    </source>
</reference>
<feature type="transmembrane region" description="Helical" evidence="5">
    <location>
        <begin position="294"/>
        <end position="313"/>
    </location>
</feature>
<evidence type="ECO:0000259" key="6">
    <source>
        <dbReference type="PROSITE" id="PS50850"/>
    </source>
</evidence>